<evidence type="ECO:0000313" key="1">
    <source>
        <dbReference type="EMBL" id="KAJ9059220.1"/>
    </source>
</evidence>
<name>A0ACC2SA72_9FUNG</name>
<comment type="caution">
    <text evidence="1">The sequence shown here is derived from an EMBL/GenBank/DDBJ whole genome shotgun (WGS) entry which is preliminary data.</text>
</comment>
<sequence length="164" mass="17262">MSTRSQSNTSVNEQAQSNGYTGKQLAQEILCNMRPYVEMTGIQSNEKNSEDHDGAIKALDQAFITVGGAFFDIPVAVANKVQSTTAFGLKSSSGPDNGPSGIAAALSALKSTLYGGILAFAWPAGVAMMAFSRIQALQSASAKSVNKGEAEEEKPKEEVHSEDE</sequence>
<gene>
    <name evidence="1" type="ORF">DSO57_1004847</name>
</gene>
<protein>
    <submittedName>
        <fullName evidence="1">Uncharacterized protein</fullName>
    </submittedName>
</protein>
<dbReference type="Proteomes" id="UP001165960">
    <property type="component" value="Unassembled WGS sequence"/>
</dbReference>
<proteinExistence type="predicted"/>
<keyword evidence="2" id="KW-1185">Reference proteome</keyword>
<dbReference type="EMBL" id="QTSX02005692">
    <property type="protein sequence ID" value="KAJ9059220.1"/>
    <property type="molecule type" value="Genomic_DNA"/>
</dbReference>
<organism evidence="1 2">
    <name type="scientific">Entomophthora muscae</name>
    <dbReference type="NCBI Taxonomy" id="34485"/>
    <lineage>
        <taxon>Eukaryota</taxon>
        <taxon>Fungi</taxon>
        <taxon>Fungi incertae sedis</taxon>
        <taxon>Zoopagomycota</taxon>
        <taxon>Entomophthoromycotina</taxon>
        <taxon>Entomophthoromycetes</taxon>
        <taxon>Entomophthorales</taxon>
        <taxon>Entomophthoraceae</taxon>
        <taxon>Entomophthora</taxon>
    </lineage>
</organism>
<evidence type="ECO:0000313" key="2">
    <source>
        <dbReference type="Proteomes" id="UP001165960"/>
    </source>
</evidence>
<reference evidence="1" key="1">
    <citation type="submission" date="2022-04" db="EMBL/GenBank/DDBJ databases">
        <title>Genome of the entomopathogenic fungus Entomophthora muscae.</title>
        <authorList>
            <person name="Elya C."/>
            <person name="Lovett B.R."/>
            <person name="Lee E."/>
            <person name="Macias A.M."/>
            <person name="Hajek A.E."/>
            <person name="De Bivort B.L."/>
            <person name="Kasson M.T."/>
            <person name="De Fine Licht H.H."/>
            <person name="Stajich J.E."/>
        </authorList>
    </citation>
    <scope>NUCLEOTIDE SEQUENCE</scope>
    <source>
        <strain evidence="1">Berkeley</strain>
    </source>
</reference>
<accession>A0ACC2SA72</accession>